<comment type="caution">
    <text evidence="2">The sequence shown here is derived from an EMBL/GenBank/DDBJ whole genome shotgun (WGS) entry which is preliminary data.</text>
</comment>
<dbReference type="Proteomes" id="UP001180453">
    <property type="component" value="Unassembled WGS sequence"/>
</dbReference>
<gene>
    <name evidence="2" type="ORF">J2X20_001686</name>
</gene>
<evidence type="ECO:0008006" key="4">
    <source>
        <dbReference type="Google" id="ProtNLM"/>
    </source>
</evidence>
<evidence type="ECO:0000313" key="3">
    <source>
        <dbReference type="Proteomes" id="UP001180453"/>
    </source>
</evidence>
<proteinExistence type="predicted"/>
<accession>A0ABU1YJM9</accession>
<sequence>MQLARLCGALMLAMAGHALAEPSTALAQAEADLARATLVEKPGLASARAQFEALRKHFALTPSLHAWGDHAGLLNQLKARGAPEGGDPEAPAWQKLVAAEFAQSQKMRAGLSRDFGKAPAEVLAHPPSTAINVQIAARSSREFKLDPARMTAMGLGRWGGRAPGMSFFKPDMLVAGFAGGPLVGRLRTRDAEGVVYRVSYDARSAAALADLYEIAKARGLAVKATWREAELADLSSSLTNGRGRIDQLQLTLRLPVWVATEKGLLPGVLRSATYGSDGCGRSDKPEDFRSQAEIVLAQPARSPILAVFATTAAVDAARARVLPQRETRLSSATLTHRVDAALDLDGDGVADLRTVISEDREVGQAPWLDPARALADAWRPEHLRKAAGWYAYDLYQLEANEQGWWRVLSRYNLVTCT</sequence>
<dbReference type="RefSeq" id="WP_310263364.1">
    <property type="nucleotide sequence ID" value="NZ_JAVDXU010000001.1"/>
</dbReference>
<organism evidence="2 3">
    <name type="scientific">Roseateles saccharophilus</name>
    <name type="common">Pseudomonas saccharophila</name>
    <dbReference type="NCBI Taxonomy" id="304"/>
    <lineage>
        <taxon>Bacteria</taxon>
        <taxon>Pseudomonadati</taxon>
        <taxon>Pseudomonadota</taxon>
        <taxon>Betaproteobacteria</taxon>
        <taxon>Burkholderiales</taxon>
        <taxon>Sphaerotilaceae</taxon>
        <taxon>Roseateles</taxon>
    </lineage>
</organism>
<evidence type="ECO:0000313" key="2">
    <source>
        <dbReference type="EMBL" id="MDR7269057.1"/>
    </source>
</evidence>
<evidence type="ECO:0000256" key="1">
    <source>
        <dbReference type="SAM" id="SignalP"/>
    </source>
</evidence>
<reference evidence="2 3" key="1">
    <citation type="submission" date="2023-07" db="EMBL/GenBank/DDBJ databases">
        <title>Sorghum-associated microbial communities from plants grown in Nebraska, USA.</title>
        <authorList>
            <person name="Schachtman D."/>
        </authorList>
    </citation>
    <scope>NUCLEOTIDE SEQUENCE [LARGE SCALE GENOMIC DNA]</scope>
    <source>
        <strain evidence="2 3">BE314</strain>
    </source>
</reference>
<protein>
    <recommendedName>
        <fullName evidence="4">Lytic murein transglycosylase</fullName>
    </recommendedName>
</protein>
<keyword evidence="3" id="KW-1185">Reference proteome</keyword>
<name>A0ABU1YJM9_ROSSA</name>
<keyword evidence="1" id="KW-0732">Signal</keyword>
<feature type="chain" id="PRO_5045331431" description="Lytic murein transglycosylase" evidence="1">
    <location>
        <begin position="21"/>
        <end position="417"/>
    </location>
</feature>
<dbReference type="EMBL" id="JAVDXU010000001">
    <property type="protein sequence ID" value="MDR7269057.1"/>
    <property type="molecule type" value="Genomic_DNA"/>
</dbReference>
<feature type="signal peptide" evidence="1">
    <location>
        <begin position="1"/>
        <end position="20"/>
    </location>
</feature>